<dbReference type="Proteomes" id="UP001320119">
    <property type="component" value="Chromosome"/>
</dbReference>
<reference evidence="1 2" key="1">
    <citation type="journal article" date="2022" name="IScience">
        <title>An ultrasensitive nanofiber-based assay for enzymatic hydrolysis and deep-sea microbial degradation of cellulose.</title>
        <authorList>
            <person name="Tsudome M."/>
            <person name="Tachioka M."/>
            <person name="Miyazaki M."/>
            <person name="Uchimura K."/>
            <person name="Tsuda M."/>
            <person name="Takaki Y."/>
            <person name="Deguchi S."/>
        </authorList>
    </citation>
    <scope>NUCLEOTIDE SEQUENCE [LARGE SCALE GENOMIC DNA]</scope>
    <source>
        <strain evidence="1 2">GE09</strain>
    </source>
</reference>
<keyword evidence="2" id="KW-1185">Reference proteome</keyword>
<dbReference type="KEGG" id="marq:MARGE09_P1633"/>
<evidence type="ECO:0000313" key="2">
    <source>
        <dbReference type="Proteomes" id="UP001320119"/>
    </source>
</evidence>
<sequence>MGKSLYISTESNSKDHFEFSINFWNVVFNDCYGYVEDILSKSEIEAIKWVLEDASTLDEYGDPTDEFLEVPKDPVIFSKAICKLYLALCERPQKYMTYAGEGISDQPACENYKRDFLAIQNYCTRAEESECSVLLFGYY</sequence>
<dbReference type="AlphaFoldDB" id="A0AAN1WH02"/>
<accession>A0AAN1WH02</accession>
<gene>
    <name evidence="1" type="ORF">MARGE09_P1633</name>
</gene>
<dbReference type="EMBL" id="AP023086">
    <property type="protein sequence ID" value="BCD97432.1"/>
    <property type="molecule type" value="Genomic_DNA"/>
</dbReference>
<proteinExistence type="predicted"/>
<evidence type="ECO:0000313" key="1">
    <source>
        <dbReference type="EMBL" id="BCD97432.1"/>
    </source>
</evidence>
<name>A0AAN1WH02_9GAMM</name>
<protein>
    <submittedName>
        <fullName evidence="1">Uncharacterized protein</fullName>
    </submittedName>
</protein>
<dbReference type="RefSeq" id="WP_236986901.1">
    <property type="nucleotide sequence ID" value="NZ_AP023086.1"/>
</dbReference>
<organism evidence="1 2">
    <name type="scientific">Marinagarivorans cellulosilyticus</name>
    <dbReference type="NCBI Taxonomy" id="2721545"/>
    <lineage>
        <taxon>Bacteria</taxon>
        <taxon>Pseudomonadati</taxon>
        <taxon>Pseudomonadota</taxon>
        <taxon>Gammaproteobacteria</taxon>
        <taxon>Cellvibrionales</taxon>
        <taxon>Cellvibrionaceae</taxon>
        <taxon>Marinagarivorans</taxon>
    </lineage>
</organism>